<dbReference type="GO" id="GO:0030170">
    <property type="term" value="F:pyridoxal phosphate binding"/>
    <property type="evidence" value="ECO:0007669"/>
    <property type="project" value="InterPro"/>
</dbReference>
<comment type="caution">
    <text evidence="8">The sequence shown here is derived from an EMBL/GenBank/DDBJ whole genome shotgun (WGS) entry which is preliminary data.</text>
</comment>
<dbReference type="InterPro" id="IPR002129">
    <property type="entry name" value="PyrdxlP-dep_de-COase"/>
</dbReference>
<dbReference type="Pfam" id="PF00282">
    <property type="entry name" value="Pyridoxal_deC"/>
    <property type="match status" value="1"/>
</dbReference>
<organism evidence="8 9">
    <name type="scientific">Candidatus Woesebacteria bacterium GWA1_42_12</name>
    <dbReference type="NCBI Taxonomy" id="1802472"/>
    <lineage>
        <taxon>Bacteria</taxon>
        <taxon>Candidatus Woeseibacteriota</taxon>
    </lineage>
</organism>
<dbReference type="InterPro" id="IPR015424">
    <property type="entry name" value="PyrdxlP-dep_Trfase"/>
</dbReference>
<dbReference type="PANTHER" id="PTHR46101">
    <property type="match status" value="1"/>
</dbReference>
<gene>
    <name evidence="8" type="ORF">A2112_00175</name>
</gene>
<dbReference type="InterPro" id="IPR051151">
    <property type="entry name" value="Group_II_Decarboxylase"/>
</dbReference>
<sequence length="441" mass="50026">MRTGIKTFSRNLGAKIRHPVPLLDQKSHGIFPEQGDTVLKNRLKAYSLANLLREEKIEEKLGTLHCKPHPIAIKVWQQLLEYNPNHLGNWSIKGIKGIQGTRAIEKDLISAMVGLLGGERRHWEGYVTTGGTESNLYCCWVGRKYLEQYAKKSEICLLRTSLSHYSLRKSADVLGLNCQLVNLNPLSWGMDPKDLEKVVIRLKRKSFKAFLLPLTLGYTQTGTNDDFEVLLEKTKVLESKLKVKFFVWIDAALSGLVLPFVEKNFKPLANKGLSAFFLDFHKFGFSPIGSGMVIYRGRLRKLIEKEIPYLDEKDNTLSGSRSGIATVAFWFVINTLGKQGFRLAVISCLKRKERFINIIHKSGLKAEVITNKYSINLGLISRTKTLFSAKMKEKYGLVEGGAKIKFEQGGQTDLKIFKIYIMPHVNDELLDEFELDIAEEN</sequence>
<evidence type="ECO:0000256" key="4">
    <source>
        <dbReference type="ARBA" id="ARBA00022898"/>
    </source>
</evidence>
<evidence type="ECO:0000256" key="3">
    <source>
        <dbReference type="ARBA" id="ARBA00022793"/>
    </source>
</evidence>
<dbReference type="GO" id="GO:0019752">
    <property type="term" value="P:carboxylic acid metabolic process"/>
    <property type="evidence" value="ECO:0007669"/>
    <property type="project" value="InterPro"/>
</dbReference>
<dbReference type="PANTHER" id="PTHR46101:SF18">
    <property type="entry name" value="HISTIDINE DECARBOXYLASE"/>
    <property type="match status" value="1"/>
</dbReference>
<protein>
    <recommendedName>
        <fullName evidence="10">Histidine decarboxylase</fullName>
    </recommendedName>
</protein>
<evidence type="ECO:0000256" key="5">
    <source>
        <dbReference type="ARBA" id="ARBA00023239"/>
    </source>
</evidence>
<evidence type="ECO:0000313" key="8">
    <source>
        <dbReference type="EMBL" id="OGM04171.1"/>
    </source>
</evidence>
<dbReference type="AlphaFoldDB" id="A0A1F7WMU4"/>
<dbReference type="GO" id="GO:0016831">
    <property type="term" value="F:carboxy-lyase activity"/>
    <property type="evidence" value="ECO:0007669"/>
    <property type="project" value="UniProtKB-KW"/>
</dbReference>
<dbReference type="EMBL" id="MGFK01000018">
    <property type="protein sequence ID" value="OGM04171.1"/>
    <property type="molecule type" value="Genomic_DNA"/>
</dbReference>
<keyword evidence="5 7" id="KW-0456">Lyase</keyword>
<evidence type="ECO:0000313" key="9">
    <source>
        <dbReference type="Proteomes" id="UP000177091"/>
    </source>
</evidence>
<dbReference type="Proteomes" id="UP000177091">
    <property type="component" value="Unassembled WGS sequence"/>
</dbReference>
<evidence type="ECO:0008006" key="10">
    <source>
        <dbReference type="Google" id="ProtNLM"/>
    </source>
</evidence>
<accession>A0A1F7WMU4</accession>
<dbReference type="Gene3D" id="3.40.640.10">
    <property type="entry name" value="Type I PLP-dependent aspartate aminotransferase-like (Major domain)"/>
    <property type="match status" value="1"/>
</dbReference>
<evidence type="ECO:0000256" key="2">
    <source>
        <dbReference type="ARBA" id="ARBA00009533"/>
    </source>
</evidence>
<evidence type="ECO:0000256" key="7">
    <source>
        <dbReference type="RuleBase" id="RU000382"/>
    </source>
</evidence>
<comment type="similarity">
    <text evidence="2 7">Belongs to the group II decarboxylase family.</text>
</comment>
<feature type="modified residue" description="N6-(pyridoxal phosphate)lysine" evidence="6">
    <location>
        <position position="282"/>
    </location>
</feature>
<keyword evidence="4 6" id="KW-0663">Pyridoxal phosphate</keyword>
<evidence type="ECO:0000256" key="6">
    <source>
        <dbReference type="PIRSR" id="PIRSR602129-50"/>
    </source>
</evidence>
<reference evidence="8 9" key="1">
    <citation type="journal article" date="2016" name="Nat. Commun.">
        <title>Thousands of microbial genomes shed light on interconnected biogeochemical processes in an aquifer system.</title>
        <authorList>
            <person name="Anantharaman K."/>
            <person name="Brown C.T."/>
            <person name="Hug L.A."/>
            <person name="Sharon I."/>
            <person name="Castelle C.J."/>
            <person name="Probst A.J."/>
            <person name="Thomas B.C."/>
            <person name="Singh A."/>
            <person name="Wilkins M.J."/>
            <person name="Karaoz U."/>
            <person name="Brodie E.L."/>
            <person name="Williams K.H."/>
            <person name="Hubbard S.S."/>
            <person name="Banfield J.F."/>
        </authorList>
    </citation>
    <scope>NUCLEOTIDE SEQUENCE [LARGE SCALE GENOMIC DNA]</scope>
</reference>
<dbReference type="InterPro" id="IPR015421">
    <property type="entry name" value="PyrdxlP-dep_Trfase_major"/>
</dbReference>
<proteinExistence type="inferred from homology"/>
<dbReference type="SUPFAM" id="SSF53383">
    <property type="entry name" value="PLP-dependent transferases"/>
    <property type="match status" value="1"/>
</dbReference>
<evidence type="ECO:0000256" key="1">
    <source>
        <dbReference type="ARBA" id="ARBA00001933"/>
    </source>
</evidence>
<name>A0A1F7WMU4_9BACT</name>
<comment type="cofactor">
    <cofactor evidence="1 6 7">
        <name>pyridoxal 5'-phosphate</name>
        <dbReference type="ChEBI" id="CHEBI:597326"/>
    </cofactor>
</comment>
<keyword evidence="3" id="KW-0210">Decarboxylase</keyword>